<reference evidence="1 2" key="1">
    <citation type="journal article" date="2015" name="Genome Biol. Evol.">
        <title>Comparative Genomics of a Bacterivorous Green Alga Reveals Evolutionary Causalities and Consequences of Phago-Mixotrophic Mode of Nutrition.</title>
        <authorList>
            <person name="Burns J.A."/>
            <person name="Paasch A."/>
            <person name="Narechania A."/>
            <person name="Kim E."/>
        </authorList>
    </citation>
    <scope>NUCLEOTIDE SEQUENCE [LARGE SCALE GENOMIC DNA]</scope>
    <source>
        <strain evidence="1 2">PLY_AMNH</strain>
    </source>
</reference>
<comment type="caution">
    <text evidence="1">The sequence shown here is derived from an EMBL/GenBank/DDBJ whole genome shotgun (WGS) entry which is preliminary data.</text>
</comment>
<protein>
    <submittedName>
        <fullName evidence="1">Uncharacterized protein</fullName>
    </submittedName>
</protein>
<dbReference type="AlphaFoldDB" id="A0AAE0BQ46"/>
<accession>A0AAE0BQ46</accession>
<dbReference type="Proteomes" id="UP001190700">
    <property type="component" value="Unassembled WGS sequence"/>
</dbReference>
<evidence type="ECO:0000313" key="1">
    <source>
        <dbReference type="EMBL" id="KAK3240078.1"/>
    </source>
</evidence>
<keyword evidence="2" id="KW-1185">Reference proteome</keyword>
<gene>
    <name evidence="1" type="ORF">CYMTET_50044</name>
</gene>
<dbReference type="EMBL" id="LGRX02033746">
    <property type="protein sequence ID" value="KAK3240078.1"/>
    <property type="molecule type" value="Genomic_DNA"/>
</dbReference>
<name>A0AAE0BQ46_9CHLO</name>
<organism evidence="1 2">
    <name type="scientific">Cymbomonas tetramitiformis</name>
    <dbReference type="NCBI Taxonomy" id="36881"/>
    <lineage>
        <taxon>Eukaryota</taxon>
        <taxon>Viridiplantae</taxon>
        <taxon>Chlorophyta</taxon>
        <taxon>Pyramimonadophyceae</taxon>
        <taxon>Pyramimonadales</taxon>
        <taxon>Pyramimonadaceae</taxon>
        <taxon>Cymbomonas</taxon>
    </lineage>
</organism>
<proteinExistence type="predicted"/>
<evidence type="ECO:0000313" key="2">
    <source>
        <dbReference type="Proteomes" id="UP001190700"/>
    </source>
</evidence>
<sequence length="329" mass="36250">MRYHEKLLLAAIPFSAVRHTGDKILLATKRACSEMGIGSFVESPNELEVIDTVTSCVHSTASDSASNIVCGWKEFDGHECNCHILALSLEKYLESPGEAVQLYDVEHPKKASTSVDNPDGSKYGDHQLCGVDWDIGRESCFVLQQHAVAIDLLQVTLTPTVSTVLPIIEALTGKLEDDYPSKYDGEPVSILNTDVQEARKRYRNNLKKEVGTLTKDTVLEWARAAYDVDWKPKAVAAPIQVVGSVAAASKPKKMLVTFMSDSEDEDDDVVAPSDTYATQATGEDVDEFSLYSTLKPCKKCEDPLECMEDLLTQLHWKGNEDGKLQAFSK</sequence>